<sequence>MGRGNFGMLKSRWDVPQPPLAALLGTSKALIGASVAREAT</sequence>
<keyword evidence="2" id="KW-1185">Reference proteome</keyword>
<dbReference type="Proteomes" id="UP001596183">
    <property type="component" value="Unassembled WGS sequence"/>
</dbReference>
<protein>
    <submittedName>
        <fullName evidence="1">Uncharacterized protein</fullName>
    </submittedName>
</protein>
<evidence type="ECO:0000313" key="1">
    <source>
        <dbReference type="EMBL" id="MFC5673692.1"/>
    </source>
</evidence>
<dbReference type="EMBL" id="JBHSPC010000093">
    <property type="protein sequence ID" value="MFC5673692.1"/>
    <property type="molecule type" value="Genomic_DNA"/>
</dbReference>
<organism evidence="1 2">
    <name type="scientific">Streptomyces incanus</name>
    <dbReference type="NCBI Taxonomy" id="887453"/>
    <lineage>
        <taxon>Bacteria</taxon>
        <taxon>Bacillati</taxon>
        <taxon>Actinomycetota</taxon>
        <taxon>Actinomycetes</taxon>
        <taxon>Kitasatosporales</taxon>
        <taxon>Streptomycetaceae</taxon>
        <taxon>Streptomyces</taxon>
    </lineage>
</organism>
<name>A0ABW0XSZ8_9ACTN</name>
<evidence type="ECO:0000313" key="2">
    <source>
        <dbReference type="Proteomes" id="UP001596183"/>
    </source>
</evidence>
<reference evidence="2" key="1">
    <citation type="journal article" date="2019" name="Int. J. Syst. Evol. Microbiol.">
        <title>The Global Catalogue of Microorganisms (GCM) 10K type strain sequencing project: providing services to taxonomists for standard genome sequencing and annotation.</title>
        <authorList>
            <consortium name="The Broad Institute Genomics Platform"/>
            <consortium name="The Broad Institute Genome Sequencing Center for Infectious Disease"/>
            <person name="Wu L."/>
            <person name="Ma J."/>
        </authorList>
    </citation>
    <scope>NUCLEOTIDE SEQUENCE [LARGE SCALE GENOMIC DNA]</scope>
    <source>
        <strain evidence="2">JCM 13852</strain>
    </source>
</reference>
<gene>
    <name evidence="1" type="ORF">ACFP2V_27460</name>
</gene>
<proteinExistence type="predicted"/>
<comment type="caution">
    <text evidence="1">The sequence shown here is derived from an EMBL/GenBank/DDBJ whole genome shotgun (WGS) entry which is preliminary data.</text>
</comment>
<dbReference type="RefSeq" id="WP_381217881.1">
    <property type="nucleotide sequence ID" value="NZ_JBHSPC010000093.1"/>
</dbReference>
<accession>A0ABW0XSZ8</accession>